<accession>A0A0E9XT71</accession>
<organism evidence="1">
    <name type="scientific">Anguilla anguilla</name>
    <name type="common">European freshwater eel</name>
    <name type="synonym">Muraena anguilla</name>
    <dbReference type="NCBI Taxonomy" id="7936"/>
    <lineage>
        <taxon>Eukaryota</taxon>
        <taxon>Metazoa</taxon>
        <taxon>Chordata</taxon>
        <taxon>Craniata</taxon>
        <taxon>Vertebrata</taxon>
        <taxon>Euteleostomi</taxon>
        <taxon>Actinopterygii</taxon>
        <taxon>Neopterygii</taxon>
        <taxon>Teleostei</taxon>
        <taxon>Anguilliformes</taxon>
        <taxon>Anguillidae</taxon>
        <taxon>Anguilla</taxon>
    </lineage>
</organism>
<reference evidence="1" key="2">
    <citation type="journal article" date="2015" name="Fish Shellfish Immunol.">
        <title>Early steps in the European eel (Anguilla anguilla)-Vibrio vulnificus interaction in the gills: Role of the RtxA13 toxin.</title>
        <authorList>
            <person name="Callol A."/>
            <person name="Pajuelo D."/>
            <person name="Ebbesson L."/>
            <person name="Teles M."/>
            <person name="MacKenzie S."/>
            <person name="Amaro C."/>
        </authorList>
    </citation>
    <scope>NUCLEOTIDE SEQUENCE</scope>
</reference>
<dbReference type="EMBL" id="GBXM01002645">
    <property type="protein sequence ID" value="JAI05933.1"/>
    <property type="molecule type" value="Transcribed_RNA"/>
</dbReference>
<evidence type="ECO:0000313" key="1">
    <source>
        <dbReference type="EMBL" id="JAI05933.1"/>
    </source>
</evidence>
<name>A0A0E9XT71_ANGAN</name>
<sequence>MLLFCLLNLSK</sequence>
<proteinExistence type="predicted"/>
<protein>
    <submittedName>
        <fullName evidence="1">Uncharacterized protein</fullName>
    </submittedName>
</protein>
<reference evidence="1" key="1">
    <citation type="submission" date="2014-11" db="EMBL/GenBank/DDBJ databases">
        <authorList>
            <person name="Amaro Gonzalez C."/>
        </authorList>
    </citation>
    <scope>NUCLEOTIDE SEQUENCE</scope>
</reference>